<dbReference type="Proteomes" id="UP000030651">
    <property type="component" value="Unassembled WGS sequence"/>
</dbReference>
<keyword evidence="2" id="KW-0479">Metal-binding</keyword>
<dbReference type="GeneID" id="19278976"/>
<gene>
    <name evidence="6" type="ORF">PFICI_13963</name>
</gene>
<dbReference type="OMA" id="TICHCMS"/>
<dbReference type="PANTHER" id="PTHR33337">
    <property type="entry name" value="GFA DOMAIN-CONTAINING PROTEIN"/>
    <property type="match status" value="1"/>
</dbReference>
<dbReference type="GO" id="GO:0016846">
    <property type="term" value="F:carbon-sulfur lyase activity"/>
    <property type="evidence" value="ECO:0007669"/>
    <property type="project" value="InterPro"/>
</dbReference>
<proteinExistence type="inferred from homology"/>
<evidence type="ECO:0000256" key="4">
    <source>
        <dbReference type="ARBA" id="ARBA00023239"/>
    </source>
</evidence>
<dbReference type="STRING" id="1229662.W3WLP0"/>
<dbReference type="GO" id="GO:0046872">
    <property type="term" value="F:metal ion binding"/>
    <property type="evidence" value="ECO:0007669"/>
    <property type="project" value="UniProtKB-KW"/>
</dbReference>
<evidence type="ECO:0000313" key="6">
    <source>
        <dbReference type="EMBL" id="ETS74097.1"/>
    </source>
</evidence>
<feature type="domain" description="CENP-V/GFA" evidence="5">
    <location>
        <begin position="2"/>
        <end position="119"/>
    </location>
</feature>
<dbReference type="eggNOG" id="ENOG502S5AR">
    <property type="taxonomic scope" value="Eukaryota"/>
</dbReference>
<dbReference type="EMBL" id="KI912120">
    <property type="protein sequence ID" value="ETS74097.1"/>
    <property type="molecule type" value="Genomic_DNA"/>
</dbReference>
<keyword evidence="7" id="KW-1185">Reference proteome</keyword>
<organism evidence="6 7">
    <name type="scientific">Pestalotiopsis fici (strain W106-1 / CGMCC3.15140)</name>
    <dbReference type="NCBI Taxonomy" id="1229662"/>
    <lineage>
        <taxon>Eukaryota</taxon>
        <taxon>Fungi</taxon>
        <taxon>Dikarya</taxon>
        <taxon>Ascomycota</taxon>
        <taxon>Pezizomycotina</taxon>
        <taxon>Sordariomycetes</taxon>
        <taxon>Xylariomycetidae</taxon>
        <taxon>Amphisphaeriales</taxon>
        <taxon>Sporocadaceae</taxon>
        <taxon>Pestalotiopsis</taxon>
    </lineage>
</organism>
<dbReference type="OrthoDB" id="2212170at2759"/>
<dbReference type="HOGENOM" id="CLU_055491_3_3_1"/>
<evidence type="ECO:0000259" key="5">
    <source>
        <dbReference type="PROSITE" id="PS51891"/>
    </source>
</evidence>
<dbReference type="PROSITE" id="PS51891">
    <property type="entry name" value="CENP_V_GFA"/>
    <property type="match status" value="1"/>
</dbReference>
<protein>
    <recommendedName>
        <fullName evidence="5">CENP-V/GFA domain-containing protein</fullName>
    </recommendedName>
</protein>
<dbReference type="Pfam" id="PF04828">
    <property type="entry name" value="GFA"/>
    <property type="match status" value="1"/>
</dbReference>
<dbReference type="SUPFAM" id="SSF51316">
    <property type="entry name" value="Mss4-like"/>
    <property type="match status" value="1"/>
</dbReference>
<keyword evidence="4" id="KW-0456">Lyase</keyword>
<comment type="similarity">
    <text evidence="1">Belongs to the Gfa family.</text>
</comment>
<evidence type="ECO:0000256" key="1">
    <source>
        <dbReference type="ARBA" id="ARBA00005495"/>
    </source>
</evidence>
<dbReference type="PANTHER" id="PTHR33337:SF40">
    <property type="entry name" value="CENP-V_GFA DOMAIN-CONTAINING PROTEIN-RELATED"/>
    <property type="match status" value="1"/>
</dbReference>
<keyword evidence="3" id="KW-0862">Zinc</keyword>
<dbReference type="RefSeq" id="XP_007840735.1">
    <property type="nucleotide sequence ID" value="XM_007842544.1"/>
</dbReference>
<evidence type="ECO:0000313" key="7">
    <source>
        <dbReference type="Proteomes" id="UP000030651"/>
    </source>
</evidence>
<dbReference type="AlphaFoldDB" id="W3WLP0"/>
<evidence type="ECO:0000256" key="2">
    <source>
        <dbReference type="ARBA" id="ARBA00022723"/>
    </source>
</evidence>
<evidence type="ECO:0000256" key="3">
    <source>
        <dbReference type="ARBA" id="ARBA00022833"/>
    </source>
</evidence>
<dbReference type="Gene3D" id="3.90.1590.10">
    <property type="entry name" value="glutathione-dependent formaldehyde- activating enzyme (gfa)"/>
    <property type="match status" value="1"/>
</dbReference>
<sequence length="134" mass="14566">MAKGSCLCQGVEITTSIEPKATVACSCTSCQACSAAPFTINLVYPKDTLEITKGKEHVKIFKERADSGNDVFRHFCDTCGNAIYTQTVDGTFFVKAPVMKGLHNDPVMHIFTRNLPAWAEDVKTGDRKKDGASS</sequence>
<accession>W3WLP0</accession>
<name>W3WLP0_PESFW</name>
<dbReference type="InParanoid" id="W3WLP0"/>
<dbReference type="InterPro" id="IPR006913">
    <property type="entry name" value="CENP-V/GFA"/>
</dbReference>
<dbReference type="InterPro" id="IPR011057">
    <property type="entry name" value="Mss4-like_sf"/>
</dbReference>
<dbReference type="KEGG" id="pfy:PFICI_13963"/>
<reference evidence="7" key="1">
    <citation type="journal article" date="2015" name="BMC Genomics">
        <title>Genomic and transcriptomic analysis of the endophytic fungus Pestalotiopsis fici reveals its lifestyle and high potential for synthesis of natural products.</title>
        <authorList>
            <person name="Wang X."/>
            <person name="Zhang X."/>
            <person name="Liu L."/>
            <person name="Xiang M."/>
            <person name="Wang W."/>
            <person name="Sun X."/>
            <person name="Che Y."/>
            <person name="Guo L."/>
            <person name="Liu G."/>
            <person name="Guo L."/>
            <person name="Wang C."/>
            <person name="Yin W.B."/>
            <person name="Stadler M."/>
            <person name="Zhang X."/>
            <person name="Liu X."/>
        </authorList>
    </citation>
    <scope>NUCLEOTIDE SEQUENCE [LARGE SCALE GENOMIC DNA]</scope>
    <source>
        <strain evidence="7">W106-1 / CGMCC3.15140</strain>
    </source>
</reference>